<feature type="region of interest" description="Disordered" evidence="8">
    <location>
        <begin position="203"/>
        <end position="230"/>
    </location>
</feature>
<feature type="compositionally biased region" description="Basic and acidic residues" evidence="8">
    <location>
        <begin position="756"/>
        <end position="766"/>
    </location>
</feature>
<dbReference type="InParanoid" id="A0A7M7JUF1"/>
<organism evidence="10 11">
    <name type="scientific">Varroa destructor</name>
    <name type="common">Honeybee mite</name>
    <dbReference type="NCBI Taxonomy" id="109461"/>
    <lineage>
        <taxon>Eukaryota</taxon>
        <taxon>Metazoa</taxon>
        <taxon>Ecdysozoa</taxon>
        <taxon>Arthropoda</taxon>
        <taxon>Chelicerata</taxon>
        <taxon>Arachnida</taxon>
        <taxon>Acari</taxon>
        <taxon>Parasitiformes</taxon>
        <taxon>Mesostigmata</taxon>
        <taxon>Gamasina</taxon>
        <taxon>Dermanyssoidea</taxon>
        <taxon>Varroidae</taxon>
        <taxon>Varroa</taxon>
    </lineage>
</organism>
<evidence type="ECO:0000256" key="8">
    <source>
        <dbReference type="SAM" id="MobiDB-lite"/>
    </source>
</evidence>
<feature type="compositionally biased region" description="Pro residues" evidence="8">
    <location>
        <begin position="2167"/>
        <end position="2182"/>
    </location>
</feature>
<feature type="compositionally biased region" description="Low complexity" evidence="8">
    <location>
        <begin position="2148"/>
        <end position="2157"/>
    </location>
</feature>
<keyword evidence="4" id="KW-0805">Transcription regulation</keyword>
<dbReference type="InterPro" id="IPR019035">
    <property type="entry name" value="Mediator_Med12"/>
</dbReference>
<dbReference type="GeneID" id="111248196"/>
<evidence type="ECO:0000256" key="6">
    <source>
        <dbReference type="ARBA" id="ARBA00023163"/>
    </source>
</evidence>
<feature type="compositionally biased region" description="Low complexity" evidence="8">
    <location>
        <begin position="1854"/>
        <end position="1888"/>
    </location>
</feature>
<feature type="compositionally biased region" description="Low complexity" evidence="8">
    <location>
        <begin position="2048"/>
        <end position="2070"/>
    </location>
</feature>
<feature type="compositionally biased region" description="Gly residues" evidence="8">
    <location>
        <begin position="2190"/>
        <end position="2199"/>
    </location>
</feature>
<dbReference type="RefSeq" id="XP_022655815.1">
    <property type="nucleotide sequence ID" value="XM_022800080.1"/>
</dbReference>
<protein>
    <recommendedName>
        <fullName evidence="9">Mediator complex subunit Med12 domain-containing protein</fullName>
    </recommendedName>
</protein>
<feature type="compositionally biased region" description="Gly residues" evidence="8">
    <location>
        <begin position="2130"/>
        <end position="2147"/>
    </location>
</feature>
<keyword evidence="3" id="KW-0678">Repressor</keyword>
<dbReference type="OrthoDB" id="20828at2759"/>
<comment type="similarity">
    <text evidence="2">Belongs to the Mediator complex subunit 12 family.</text>
</comment>
<dbReference type="GO" id="GO:0045944">
    <property type="term" value="P:positive regulation of transcription by RNA polymerase II"/>
    <property type="evidence" value="ECO:0007669"/>
    <property type="project" value="TreeGrafter"/>
</dbReference>
<feature type="region of interest" description="Disordered" evidence="8">
    <location>
        <begin position="739"/>
        <end position="776"/>
    </location>
</feature>
<evidence type="ECO:0000256" key="3">
    <source>
        <dbReference type="ARBA" id="ARBA00022491"/>
    </source>
</evidence>
<evidence type="ECO:0000313" key="11">
    <source>
        <dbReference type="Proteomes" id="UP000594260"/>
    </source>
</evidence>
<feature type="compositionally biased region" description="Pro residues" evidence="8">
    <location>
        <begin position="2434"/>
        <end position="2444"/>
    </location>
</feature>
<evidence type="ECO:0000313" key="10">
    <source>
        <dbReference type="EnsemblMetazoa" id="XP_022655815"/>
    </source>
</evidence>
<dbReference type="PANTHER" id="PTHR46007">
    <property type="entry name" value="MEDIATOR OF RNA POLYMERASE II TRANSCRIPTION SUBUNIT 12"/>
    <property type="match status" value="1"/>
</dbReference>
<dbReference type="GO" id="GO:0003713">
    <property type="term" value="F:transcription coactivator activity"/>
    <property type="evidence" value="ECO:0007669"/>
    <property type="project" value="TreeGrafter"/>
</dbReference>
<evidence type="ECO:0000256" key="2">
    <source>
        <dbReference type="ARBA" id="ARBA00010289"/>
    </source>
</evidence>
<feature type="compositionally biased region" description="Gly residues" evidence="8">
    <location>
        <begin position="1986"/>
        <end position="2000"/>
    </location>
</feature>
<feature type="compositionally biased region" description="Low complexity" evidence="8">
    <location>
        <begin position="1814"/>
        <end position="1834"/>
    </location>
</feature>
<feature type="compositionally biased region" description="Gly residues" evidence="8">
    <location>
        <begin position="2038"/>
        <end position="2047"/>
    </location>
</feature>
<dbReference type="InterPro" id="IPR021990">
    <property type="entry name" value="Mediator_Med12_LCEWAV"/>
</dbReference>
<dbReference type="Pfam" id="PF09497">
    <property type="entry name" value="Med12"/>
    <property type="match status" value="1"/>
</dbReference>
<evidence type="ECO:0000256" key="1">
    <source>
        <dbReference type="ARBA" id="ARBA00004123"/>
    </source>
</evidence>
<evidence type="ECO:0000256" key="7">
    <source>
        <dbReference type="ARBA" id="ARBA00023242"/>
    </source>
</evidence>
<reference evidence="10" key="1">
    <citation type="submission" date="2021-01" db="UniProtKB">
        <authorList>
            <consortium name="EnsemblMetazoa"/>
        </authorList>
    </citation>
    <scope>IDENTIFICATION</scope>
</reference>
<dbReference type="PANTHER" id="PTHR46007:SF11">
    <property type="entry name" value="MEDIATOR OF RNA POLYMERASE II TRANSCRIPTION SUBUNIT 12"/>
    <property type="match status" value="1"/>
</dbReference>
<feature type="region of interest" description="Disordered" evidence="8">
    <location>
        <begin position="1791"/>
        <end position="2006"/>
    </location>
</feature>
<dbReference type="GO" id="GO:0016592">
    <property type="term" value="C:mediator complex"/>
    <property type="evidence" value="ECO:0007669"/>
    <property type="project" value="InterPro"/>
</dbReference>
<feature type="region of interest" description="Disordered" evidence="8">
    <location>
        <begin position="2028"/>
        <end position="2329"/>
    </location>
</feature>
<feature type="compositionally biased region" description="Basic residues" evidence="8">
    <location>
        <begin position="2087"/>
        <end position="2101"/>
    </location>
</feature>
<feature type="compositionally biased region" description="Low complexity" evidence="8">
    <location>
        <begin position="1439"/>
        <end position="1451"/>
    </location>
</feature>
<dbReference type="EnsemblMetazoa" id="XM_022800080">
    <property type="protein sequence ID" value="XP_022655815"/>
    <property type="gene ID" value="LOC111248196"/>
</dbReference>
<feature type="region of interest" description="Disordered" evidence="8">
    <location>
        <begin position="2351"/>
        <end position="2444"/>
    </location>
</feature>
<feature type="compositionally biased region" description="Low complexity" evidence="8">
    <location>
        <begin position="2400"/>
        <end position="2433"/>
    </location>
</feature>
<dbReference type="SMART" id="SM01281">
    <property type="entry name" value="Med12"/>
    <property type="match status" value="1"/>
</dbReference>
<accession>A0A7M7JUF1</accession>
<feature type="compositionally biased region" description="Gly residues" evidence="8">
    <location>
        <begin position="2071"/>
        <end position="2080"/>
    </location>
</feature>
<dbReference type="OMA" id="YQQSHDK"/>
<feature type="region of interest" description="Disordered" evidence="8">
    <location>
        <begin position="649"/>
        <end position="724"/>
    </location>
</feature>
<feature type="compositionally biased region" description="Pro residues" evidence="8">
    <location>
        <begin position="1804"/>
        <end position="1813"/>
    </location>
</feature>
<keyword evidence="6" id="KW-0804">Transcription</keyword>
<dbReference type="InterPro" id="IPR051647">
    <property type="entry name" value="Mediator_comp_sub12"/>
</dbReference>
<keyword evidence="7" id="KW-0539">Nucleus</keyword>
<proteinExistence type="inferred from homology"/>
<feature type="domain" description="Mediator complex subunit Med12" evidence="9">
    <location>
        <begin position="99"/>
        <end position="159"/>
    </location>
</feature>
<evidence type="ECO:0000256" key="4">
    <source>
        <dbReference type="ARBA" id="ARBA00023015"/>
    </source>
</evidence>
<feature type="compositionally biased region" description="Gly residues" evidence="8">
    <location>
        <begin position="1954"/>
        <end position="1972"/>
    </location>
</feature>
<dbReference type="FunCoup" id="A0A7M7JUF1">
    <property type="interactions" value="802"/>
</dbReference>
<dbReference type="KEGG" id="vde:111248196"/>
<dbReference type="Proteomes" id="UP000594260">
    <property type="component" value="Unplaced"/>
</dbReference>
<evidence type="ECO:0000256" key="5">
    <source>
        <dbReference type="ARBA" id="ARBA00023159"/>
    </source>
</evidence>
<keyword evidence="11" id="KW-1185">Reference proteome</keyword>
<feature type="compositionally biased region" description="Low complexity" evidence="8">
    <location>
        <begin position="2235"/>
        <end position="2251"/>
    </location>
</feature>
<sequence length="2444" mass="263973">MAAVAPWLYEKRALKKPRLGPPDVYPQDPKQKEDEITATNVKQGYAANPIQDECGTARHANITTAKFSTFFSGVLIKKQELNTLQDTGRKKQQINVKECFWPVTAKSKNVFENWFKDLAGSKPLISLAKKVPIFNKKEEIFTILFDFQVPMVRAAWFLKMASVYTAAISEAKMKKRQLPDPSQDWTHSLCKFMKDILIRMVEQPSPPPPGVSNQSTTPPQQSPPPASQVDMHSQTLAKHWQYLCQLASHCYQEGLLDQQDFLSWLLELIERTKGPDDPTLRITLLLVLQYTTDFVKNEILSRRLAYQCSKKIAHLVADFTLKEGGAVAAAKREGSLTVEELSPLAQAFVEILSCPYHRTPFLTMCSIVEIITLDCPTAMVFNQTIPEGLSKDEVSSKRMLNGSPLDILPCSPSQLPIIPEDLEARRELREAEEHIIQRSRACEMRWSCEKWQSQSTATGAVMTKVLATLDALDRHSFDKIDTNNSFETLYSKIFTDWPTTTASSSEGDGKSLAVQELEPFVKLVCEWAVTTKRRGEHRALIVAKLLERKQAEIQGPQVGKEDDDDSFVVQPPIFQDLLVRFLDTQAPILDEKVAESRLAFANLVLLFCELIRWEVFSHDLYMCTLISRGYFANPPVASLPVAAIASVPPPPGASSSRSVNTPPGPSSLGFLDPSHGPSPGIGGVQSGPNSTQLPLFSPGGQVPPAVKQEAHGWGGSDPQMDYDDTRLDADLGKLLERIKEEQQSDQQPELFSDSVGSDREDGKEGTPHISSKQQRHLQYTKHFPLPAADLDGTGGGGASHECNQRHVLLYGVGRTRDEARHVVKKVAKDAGKLFAKKACMDVSEGGKVRKSAKESVSLDAVSQRFQALPYNDQHTVAASVGAQLLEMINGFATGSSNYLPLAEHISFLLSLMEMAQNVNGLLELCLHILKELPDVEAMLVQKGSPVAGVYVPTVTLNVVGLLYRYHCCLLVSHEQTLAICDALCRLVANLEDTSKCSSAQRCILCYIYDLYTACYFLRQKYADSFLGALCAKVKQNFYVNQTPQQVHFMWKTSQFQELLANPRVARPGEPNAAPNAAAAHAAVLQQLNENPSARYSFVCSAIAAVSSCTDLERLNDVALLCAEMTAGCQQLPGEWLGILKALCCSSNHGCGFVDVLQVVDINDVATHDHLAVLSSMLVARRCFTLQDFVVHVAIPSLLSASPVSGATHIEAEPGARMSCHMLLRLFRTVEATGGTVPVGRFLIKAACDRHLLLAAHNSMRVEPVLAVLKAILLLGETGSDANLNDTSPQLLEDADALSMASQASLKDYSKFALAQICSQQWVHERCLRDPDLLCTNDLLLDPMLTPSQAESLLGLICYPQSSFSTDGGTRRVESNPDHRQRLVKILSNLDQWSLRVSWLQLQVMHMQCQQSAEVPHWLDNVARASIDVFQLCDAAASGQQQSTSSGGASNSNEDRKPPGGHQGQHGHGHSPSKRSSQQQDHTEFVWFVAPLVSKLPGVQGKILRQAGHTLENGNWTAYAAKKDTKACKGAALLNHQPFLSLILSCLKGQDEHRESLLKSLNAQLTQCLSTTRDDKTILDDLKARKSFHEALLLRLSLVGGMFDMIQRSTTYTMDWALIFLELITTGLVDSHSHKELFYTVLDMLATLIHTSYEGTFSEDSRRQYFALIKKLKKEINESSQNSDVKLVLQLLPFPKRQCTVITCEPMGSLIDTKGNKIAGFDSIDKKQGLQVAEKQNISPWDLLEGYKNPAPLMWRWFGAVRVERKPTRLEETYRSLLWHTHSALVKSSDYFLDPPQLPQEDLDPPPSATPTPPVAVASTAPVPISNTSNTNNNNMPQVSVGNNSNGPTPANPHGAPIGPGQQQASQQQSSGMMAAQSYGGPQQHLMGGPMPGGPPGNMGPPGLMGQTPGGPHGPPHSGHMMDIKPVIGHHPGHPLGQGNPMGPVQPGPGPQSGPMGGQMPGQIGQMGPGQMGPGPQAGMPPHMGPGHIGQGPMGPGGHMGAQGTRSTMGQMTPGGPMGTMGMGGPGGPMNMGQMPPGGSMGPGGPGGQMQSMPQQGIPPSMMGPHQTMMGGPAGHMGLAGGSSPTRGARKPRQPRRPRKPKANQQQAVPQNQPAPTSIQAPRGQMAYGDIYGGPGGPGGPAGGGQPGQQGPQQQQGNWGYGQGPQQQPQPPPQQQPGQPQPGPTGYYQPSGGGQMGPQGPGAQIGPQRFERQPAKAALSSMLRQRQPQSGGPTGYPGQPNPGQQYGGNMQPQPGPPDMMSTPRMPLMTPQQRNMAPQRLQNPNQFGQGPPGQFGQQQGPGPGQFADQVGAEYRVRPRGAPPPNMMAGPGGFAGQGGGGYGGGVGGGYVAAGAGGHPQTAGGMQQRPQYPLSNSGQPGGIGPQQQQSMGGQGGMMGGGFQQQGPQMARGQNPNQFMNPQQQRGGQPPMQGGMPPQRAPYPGQGPY</sequence>
<dbReference type="Pfam" id="PF12145">
    <property type="entry name" value="Med12-LCEWAV"/>
    <property type="match status" value="1"/>
</dbReference>
<feature type="region of interest" description="Disordered" evidence="8">
    <location>
        <begin position="1439"/>
        <end position="1479"/>
    </location>
</feature>
<comment type="subcellular location">
    <subcellularLocation>
        <location evidence="1">Nucleus</location>
    </subcellularLocation>
</comment>
<feature type="compositionally biased region" description="Low complexity" evidence="8">
    <location>
        <begin position="2102"/>
        <end position="2115"/>
    </location>
</feature>
<feature type="compositionally biased region" description="Gly residues" evidence="8">
    <location>
        <begin position="2388"/>
        <end position="2399"/>
    </location>
</feature>
<feature type="compositionally biased region" description="Low complexity" evidence="8">
    <location>
        <begin position="1973"/>
        <end position="1985"/>
    </location>
</feature>
<evidence type="ECO:0000259" key="9">
    <source>
        <dbReference type="SMART" id="SM01281"/>
    </source>
</evidence>
<keyword evidence="5" id="KW-0010">Activator</keyword>
<feature type="compositionally biased region" description="Polar residues" evidence="8">
    <location>
        <begin position="2360"/>
        <end position="2373"/>
    </location>
</feature>
<name>A0A7M7JUF1_VARDE</name>
<feature type="compositionally biased region" description="Low complexity" evidence="8">
    <location>
        <begin position="2280"/>
        <end position="2304"/>
    </location>
</feature>
<feature type="compositionally biased region" description="Polar residues" evidence="8">
    <location>
        <begin position="1835"/>
        <end position="1848"/>
    </location>
</feature>